<proteinExistence type="predicted"/>
<dbReference type="SUPFAM" id="SSF81383">
    <property type="entry name" value="F-box domain"/>
    <property type="match status" value="1"/>
</dbReference>
<reference evidence="3" key="1">
    <citation type="journal article" date="2020" name="Nat. Commun.">
        <title>Genome sequence of the cluster root forming white lupin.</title>
        <authorList>
            <person name="Hufnagel B."/>
            <person name="Marques A."/>
            <person name="Soriano A."/>
            <person name="Marques L."/>
            <person name="Divol F."/>
            <person name="Doumas P."/>
            <person name="Sallet E."/>
            <person name="Mancinotti D."/>
            <person name="Carrere S."/>
            <person name="Marande W."/>
            <person name="Arribat S."/>
            <person name="Keller J."/>
            <person name="Huneau C."/>
            <person name="Blein T."/>
            <person name="Aime D."/>
            <person name="Laguerre M."/>
            <person name="Taylor J."/>
            <person name="Schubert V."/>
            <person name="Nelson M."/>
            <person name="Geu-Flores F."/>
            <person name="Crespi M."/>
            <person name="Gallardo-Guerrero K."/>
            <person name="Delaux P.-M."/>
            <person name="Salse J."/>
            <person name="Berges H."/>
            <person name="Guyot R."/>
            <person name="Gouzy J."/>
            <person name="Peret B."/>
        </authorList>
    </citation>
    <scope>NUCLEOTIDE SEQUENCE [LARGE SCALE GENOMIC DNA]</scope>
    <source>
        <strain evidence="3">cv. Amiga</strain>
    </source>
</reference>
<comment type="function">
    <text evidence="1">Acts as a component of a SCF E3 ubiquitin ligase complexes.</text>
</comment>
<evidence type="ECO:0000313" key="2">
    <source>
        <dbReference type="EMBL" id="KAE9619737.1"/>
    </source>
</evidence>
<comment type="subunit">
    <text evidence="1">Component of the SCF-type E3 ligase complex.</text>
</comment>
<evidence type="ECO:0000256" key="1">
    <source>
        <dbReference type="RuleBase" id="RU369085"/>
    </source>
</evidence>
<dbReference type="GO" id="GO:0009740">
    <property type="term" value="P:gibberellic acid mediated signaling pathway"/>
    <property type="evidence" value="ECO:0007669"/>
    <property type="project" value="TreeGrafter"/>
</dbReference>
<dbReference type="GO" id="GO:0005737">
    <property type="term" value="C:cytoplasm"/>
    <property type="evidence" value="ECO:0007669"/>
    <property type="project" value="TreeGrafter"/>
</dbReference>
<comment type="subcellular location">
    <subcellularLocation>
        <location evidence="1">Nucleus</location>
    </subcellularLocation>
</comment>
<sequence>METCSLPPQWEVLVLVSQHLDPQTLAIASCVSKSWLFSMSCDHLWKPILTTHFPSLSTLTPTVPFQRLFALGHSAAKRRRKNPLKSKPKLSLTDLVFAVTISSHDSSSVVTITKPGDTLLVNPPGVFRFDVDVGDEGFKYESSEVRKGLEGVKVTWNVILKGWKEIFTMMDCEGNVGFVGGGGEGWFVQELPAPGCCCCSNAAESAVEADLKVEMCDGRESDGKVRVKKVNVGIMNVVNWRYVSVEDGLRYLQHFLLTCNDL</sequence>
<name>A0A6A4R163_LUPAL</name>
<dbReference type="GO" id="GO:0031146">
    <property type="term" value="P:SCF-dependent proteasomal ubiquitin-dependent protein catabolic process"/>
    <property type="evidence" value="ECO:0007669"/>
    <property type="project" value="UniProtKB-UniRule"/>
</dbReference>
<comment type="pathway">
    <text evidence="1">Protein modification; protein ubiquitination.</text>
</comment>
<accession>A0A6A4R163</accession>
<dbReference type="GO" id="GO:0005634">
    <property type="term" value="C:nucleus"/>
    <property type="evidence" value="ECO:0007669"/>
    <property type="project" value="UniProtKB-SubCell"/>
</dbReference>
<dbReference type="Gene3D" id="1.20.1280.50">
    <property type="match status" value="1"/>
</dbReference>
<keyword evidence="1" id="KW-0833">Ubl conjugation pathway</keyword>
<dbReference type="EMBL" id="WOCE01000002">
    <property type="protein sequence ID" value="KAE9619737.1"/>
    <property type="molecule type" value="Genomic_DNA"/>
</dbReference>
<dbReference type="GO" id="GO:0016567">
    <property type="term" value="P:protein ubiquitination"/>
    <property type="evidence" value="ECO:0007669"/>
    <property type="project" value="UniProtKB-UniRule"/>
</dbReference>
<protein>
    <recommendedName>
        <fullName evidence="1">F-box protein</fullName>
    </recommendedName>
</protein>
<dbReference type="OrthoDB" id="1905685at2759"/>
<evidence type="ECO:0000313" key="3">
    <source>
        <dbReference type="Proteomes" id="UP000447434"/>
    </source>
</evidence>
<keyword evidence="1" id="KW-0539">Nucleus</keyword>
<comment type="caution">
    <text evidence="2">The sequence shown here is derived from an EMBL/GenBank/DDBJ whole genome shotgun (WGS) entry which is preliminary data.</text>
</comment>
<gene>
    <name evidence="2" type="ORF">Lalb_Chr02g0156441</name>
</gene>
<dbReference type="AlphaFoldDB" id="A0A6A4R163"/>
<dbReference type="PANTHER" id="PTHR12874:SF16">
    <property type="entry name" value="OS01G0800800 PROTEIN"/>
    <property type="match status" value="1"/>
</dbReference>
<dbReference type="InterPro" id="IPR036047">
    <property type="entry name" value="F-box-like_dom_sf"/>
</dbReference>
<dbReference type="Proteomes" id="UP000447434">
    <property type="component" value="Chromosome 2"/>
</dbReference>
<dbReference type="PANTHER" id="PTHR12874">
    <property type="entry name" value="F-BOX ONLY PROTEIN 48-RELATED"/>
    <property type="match status" value="1"/>
</dbReference>
<keyword evidence="3" id="KW-1185">Reference proteome</keyword>
<organism evidence="2 3">
    <name type="scientific">Lupinus albus</name>
    <name type="common">White lupine</name>
    <name type="synonym">Lupinus termis</name>
    <dbReference type="NCBI Taxonomy" id="3870"/>
    <lineage>
        <taxon>Eukaryota</taxon>
        <taxon>Viridiplantae</taxon>
        <taxon>Streptophyta</taxon>
        <taxon>Embryophyta</taxon>
        <taxon>Tracheophyta</taxon>
        <taxon>Spermatophyta</taxon>
        <taxon>Magnoliopsida</taxon>
        <taxon>eudicotyledons</taxon>
        <taxon>Gunneridae</taxon>
        <taxon>Pentapetalae</taxon>
        <taxon>rosids</taxon>
        <taxon>fabids</taxon>
        <taxon>Fabales</taxon>
        <taxon>Fabaceae</taxon>
        <taxon>Papilionoideae</taxon>
        <taxon>50 kb inversion clade</taxon>
        <taxon>genistoids sensu lato</taxon>
        <taxon>core genistoids</taxon>
        <taxon>Genisteae</taxon>
        <taxon>Lupinus</taxon>
    </lineage>
</organism>
<dbReference type="GO" id="GO:0019005">
    <property type="term" value="C:SCF ubiquitin ligase complex"/>
    <property type="evidence" value="ECO:0007669"/>
    <property type="project" value="UniProtKB-UniRule"/>
</dbReference>